<dbReference type="EMBL" id="FOQK01000011">
    <property type="protein sequence ID" value="SFI01604.1"/>
    <property type="molecule type" value="Genomic_DNA"/>
</dbReference>
<evidence type="ECO:0000313" key="1">
    <source>
        <dbReference type="EMBL" id="SFI01604.1"/>
    </source>
</evidence>
<organism evidence="1 2">
    <name type="scientific">Selenomonas ruminantium</name>
    <dbReference type="NCBI Taxonomy" id="971"/>
    <lineage>
        <taxon>Bacteria</taxon>
        <taxon>Bacillati</taxon>
        <taxon>Bacillota</taxon>
        <taxon>Negativicutes</taxon>
        <taxon>Selenomonadales</taxon>
        <taxon>Selenomonadaceae</taxon>
        <taxon>Selenomonas</taxon>
    </lineage>
</organism>
<dbReference type="Proteomes" id="UP000183639">
    <property type="component" value="Unassembled WGS sequence"/>
</dbReference>
<accession>A0A1I3ERJ6</accession>
<dbReference type="RefSeq" id="WP_075443434.1">
    <property type="nucleotide sequence ID" value="NZ_FOQK01000011.1"/>
</dbReference>
<protein>
    <submittedName>
        <fullName evidence="1">Uncharacterized protein</fullName>
    </submittedName>
</protein>
<reference evidence="1 2" key="1">
    <citation type="submission" date="2016-10" db="EMBL/GenBank/DDBJ databases">
        <authorList>
            <person name="de Groot N.N."/>
        </authorList>
    </citation>
    <scope>NUCLEOTIDE SEQUENCE [LARGE SCALE GENOMIC DNA]</scope>
    <source>
        <strain evidence="1 2">Z108</strain>
    </source>
</reference>
<sequence length="172" mass="18992">MTGLTSQKAEKQSAIIEVRFNSLQMLAIDRALGKAAGCFPMAQEWYQLNLAHHAELARGRSVLLTFPAQLGVMPRLHGQLPDCHAEWLPVIIKALRAHRGTILLAEVMTGLYEAVAWGFAQELYALDGIFDVATMAGRQRLLARRSVMERLHGLPSAYSDVQAALEAMRHGC</sequence>
<proteinExistence type="predicted"/>
<name>A0A1I3ERJ6_SELRU</name>
<dbReference type="AlphaFoldDB" id="A0A1I3ERJ6"/>
<gene>
    <name evidence="1" type="ORF">SAMN04487861_11162</name>
</gene>
<evidence type="ECO:0000313" key="2">
    <source>
        <dbReference type="Proteomes" id="UP000183639"/>
    </source>
</evidence>
<dbReference type="OrthoDB" id="1668364at2"/>